<dbReference type="Proteomes" id="UP001500326">
    <property type="component" value="Unassembled WGS sequence"/>
</dbReference>
<organism evidence="2 3">
    <name type="scientific">Microbacterium pumilum</name>
    <dbReference type="NCBI Taxonomy" id="344165"/>
    <lineage>
        <taxon>Bacteria</taxon>
        <taxon>Bacillati</taxon>
        <taxon>Actinomycetota</taxon>
        <taxon>Actinomycetes</taxon>
        <taxon>Micrococcales</taxon>
        <taxon>Microbacteriaceae</taxon>
        <taxon>Microbacterium</taxon>
    </lineage>
</organism>
<keyword evidence="3" id="KW-1185">Reference proteome</keyword>
<dbReference type="Gene3D" id="3.20.20.30">
    <property type="entry name" value="Luciferase-like domain"/>
    <property type="match status" value="1"/>
</dbReference>
<dbReference type="InterPro" id="IPR036661">
    <property type="entry name" value="Luciferase-like_sf"/>
</dbReference>
<dbReference type="EMBL" id="BAAAOH010000001">
    <property type="protein sequence ID" value="GAA1981104.1"/>
    <property type="molecule type" value="Genomic_DNA"/>
</dbReference>
<feature type="domain" description="Luciferase-like" evidence="1">
    <location>
        <begin position="23"/>
        <end position="208"/>
    </location>
</feature>
<name>A0ABN2S6A5_9MICO</name>
<protein>
    <submittedName>
        <fullName evidence="2">LLM class flavin-dependent oxidoreductase</fullName>
    </submittedName>
</protein>
<proteinExistence type="predicted"/>
<dbReference type="PANTHER" id="PTHR43244:SF2">
    <property type="entry name" value="CONSERVED HYPOTHETICAL ALANINE AND PROLINE-RICH PROTEIN"/>
    <property type="match status" value="1"/>
</dbReference>
<dbReference type="InterPro" id="IPR011251">
    <property type="entry name" value="Luciferase-like_dom"/>
</dbReference>
<gene>
    <name evidence="2" type="ORF">GCM10009777_13310</name>
</gene>
<dbReference type="InterPro" id="IPR050564">
    <property type="entry name" value="F420-G6PD/mer"/>
</dbReference>
<dbReference type="Pfam" id="PF00296">
    <property type="entry name" value="Bac_luciferase"/>
    <property type="match status" value="1"/>
</dbReference>
<dbReference type="RefSeq" id="WP_344059725.1">
    <property type="nucleotide sequence ID" value="NZ_BAAAOH010000001.1"/>
</dbReference>
<dbReference type="SUPFAM" id="SSF51679">
    <property type="entry name" value="Bacterial luciferase-like"/>
    <property type="match status" value="1"/>
</dbReference>
<sequence length="270" mass="28326">MTTRHPFRFGAVAAVRGPATLWADTARQLEHDGYSTLLVPDTLWTPSPFLVLTAAAAATTTLRLGTWVIAAPLRRPAEVVRETKTLQELSAGRFELGIGAGRPGGERDAEALGVLWGRGGERVTQVEATLTAVRTGVDPAPAIVIAGNGDRMLGIAGRFATTLALPSPPTADMAAITVQTDRARSIAGDLELALQITGVGDDIPEWLRRQMGLTPDGLRDAGAAAMLSGDVGRDADALERLRDQTGVSYFTVPGDLAGRLATLVERLAGS</sequence>
<accession>A0ABN2S6A5</accession>
<comment type="caution">
    <text evidence="2">The sequence shown here is derived from an EMBL/GenBank/DDBJ whole genome shotgun (WGS) entry which is preliminary data.</text>
</comment>
<evidence type="ECO:0000313" key="3">
    <source>
        <dbReference type="Proteomes" id="UP001500326"/>
    </source>
</evidence>
<reference evidence="2 3" key="1">
    <citation type="journal article" date="2019" name="Int. J. Syst. Evol. Microbiol.">
        <title>The Global Catalogue of Microorganisms (GCM) 10K type strain sequencing project: providing services to taxonomists for standard genome sequencing and annotation.</title>
        <authorList>
            <consortium name="The Broad Institute Genomics Platform"/>
            <consortium name="The Broad Institute Genome Sequencing Center for Infectious Disease"/>
            <person name="Wu L."/>
            <person name="Ma J."/>
        </authorList>
    </citation>
    <scope>NUCLEOTIDE SEQUENCE [LARGE SCALE GENOMIC DNA]</scope>
    <source>
        <strain evidence="2 3">JCM 14902</strain>
    </source>
</reference>
<dbReference type="PANTHER" id="PTHR43244">
    <property type="match status" value="1"/>
</dbReference>
<evidence type="ECO:0000313" key="2">
    <source>
        <dbReference type="EMBL" id="GAA1981104.1"/>
    </source>
</evidence>
<evidence type="ECO:0000259" key="1">
    <source>
        <dbReference type="Pfam" id="PF00296"/>
    </source>
</evidence>